<feature type="chain" id="PRO_5037266994" description="Right handed beta helix region" evidence="2">
    <location>
        <begin position="30"/>
        <end position="950"/>
    </location>
</feature>
<reference evidence="3" key="1">
    <citation type="submission" date="2020-11" db="EMBL/GenBank/DDBJ databases">
        <title>Nocardioides cynanchi sp. nov., isolated from soil of rhizosphere of Cynanchum wilfordii.</title>
        <authorList>
            <person name="Lee J.-S."/>
            <person name="Suh M.K."/>
            <person name="Kim J.-S."/>
        </authorList>
    </citation>
    <scope>NUCLEOTIDE SEQUENCE</scope>
    <source>
        <strain evidence="3">KCTC 19276</strain>
    </source>
</reference>
<evidence type="ECO:0000313" key="4">
    <source>
        <dbReference type="Proteomes" id="UP000660668"/>
    </source>
</evidence>
<dbReference type="SUPFAM" id="SSF51126">
    <property type="entry name" value="Pectin lyase-like"/>
    <property type="match status" value="1"/>
</dbReference>
<gene>
    <name evidence="3" type="ORF">ISU10_05680</name>
</gene>
<accession>A0A930VID7</accession>
<sequence>MSRLARSCRLLVALVIATTGCLVALGVPAATAVGVIDFVAPVTDNYKTWIEDRQADPGRTDNRTSLLFSGISVGETTYVVPQSVRDSDGSLSGAAVPYDGVGGIPLATSVDGSIVARLRFDHDGGNAWSVFRLWKDGTFGPLMTIDRPTFVADPQSAVAGTFTLTSTTGAGVLGTRAMRYRYDAGIAALPETSVEWHGPLGRWYAGTDTTAPTPLNWPAATAASSQPSGAHQSQISVPAGEVSSVYVAPVDIAGLAVPRFTGDLGLVWTPAGTGRPTSTTGSEAWRNVPVTLPAGSYGLQVSGTCVDACRYDYQPQTLTAASSTVTAADAPAVTYQPDAEVRATSSDWAGAGVVNTSGADQTVASSIPLGSSRTFEVRVTNAGTTTDTFGLADARSGDHVAYDVTWTYAGGDVTTQVHDDGWFLLPDVAPGASRTLQLTVTARSGEPLGSAASFFLHAYHSPAGEGIKDVVAVSAASTPADLGSGGEYVRPPGAPEPPIQQCSRYAAADGDDANDGTMASPVLSLGRLTAVLQPGQTGCLTGADPIHMTVGGSGVMSGGTAGQPKIIRPATLGERFSVRSDPKFLVPATAHDLIVMDVDFRGSPDAGGGNLLQVNGDRVMLDGVDISWPRNICLGVGASGQEAEDFVLIDSRIHDCGATHDNNPGDVGGAHGAYLQFVRDSGDADGWGAIVYNTLFDHNDGRGLQLYPDADQVLVDHAVMYDNGSNLNVGSDSSTVRSEGSRIRHTILGNARLDFDDPVDPNPSNSNDVVGNFSGADNNGADNRIVDSCLYNTVRPGYLFDTGGTGNLSLENVTQNQPATFVDVANGDYRLTADSACLGTGLTDAARLPGGPGEPQDQLLTWSTRPRIAGTLRVGRTLRATRGEWVAAPVGYRYRWFVGGAKVKGARGAGRTLLLRKAYRGKRVSVRITVLAPDSYLDRRLTLRRSGKIR</sequence>
<dbReference type="PROSITE" id="PS51257">
    <property type="entry name" value="PROKAR_LIPOPROTEIN"/>
    <property type="match status" value="1"/>
</dbReference>
<keyword evidence="2" id="KW-0732">Signal</keyword>
<name>A0A930VID7_9ACTN</name>
<dbReference type="Proteomes" id="UP000660668">
    <property type="component" value="Unassembled WGS sequence"/>
</dbReference>
<proteinExistence type="predicted"/>
<dbReference type="AlphaFoldDB" id="A0A930VID7"/>
<feature type="compositionally biased region" description="Polar residues" evidence="1">
    <location>
        <begin position="762"/>
        <end position="777"/>
    </location>
</feature>
<evidence type="ECO:0008006" key="5">
    <source>
        <dbReference type="Google" id="ProtNLM"/>
    </source>
</evidence>
<feature type="signal peptide" evidence="2">
    <location>
        <begin position="1"/>
        <end position="29"/>
    </location>
</feature>
<protein>
    <recommendedName>
        <fullName evidence="5">Right handed beta helix region</fullName>
    </recommendedName>
</protein>
<keyword evidence="4" id="KW-1185">Reference proteome</keyword>
<dbReference type="Gene3D" id="2.60.40.2700">
    <property type="match status" value="1"/>
</dbReference>
<feature type="region of interest" description="Disordered" evidence="1">
    <location>
        <begin position="758"/>
        <end position="777"/>
    </location>
</feature>
<dbReference type="Gene3D" id="2.160.20.10">
    <property type="entry name" value="Single-stranded right-handed beta-helix, Pectin lyase-like"/>
    <property type="match status" value="1"/>
</dbReference>
<evidence type="ECO:0000313" key="3">
    <source>
        <dbReference type="EMBL" id="MBF4767253.1"/>
    </source>
</evidence>
<organism evidence="3 4">
    <name type="scientific">Nocardioides agariphilus</name>
    <dbReference type="NCBI Taxonomy" id="433664"/>
    <lineage>
        <taxon>Bacteria</taxon>
        <taxon>Bacillati</taxon>
        <taxon>Actinomycetota</taxon>
        <taxon>Actinomycetes</taxon>
        <taxon>Propionibacteriales</taxon>
        <taxon>Nocardioidaceae</taxon>
        <taxon>Nocardioides</taxon>
    </lineage>
</organism>
<evidence type="ECO:0000256" key="1">
    <source>
        <dbReference type="SAM" id="MobiDB-lite"/>
    </source>
</evidence>
<evidence type="ECO:0000256" key="2">
    <source>
        <dbReference type="SAM" id="SignalP"/>
    </source>
</evidence>
<dbReference type="InterPro" id="IPR011050">
    <property type="entry name" value="Pectin_lyase_fold/virulence"/>
</dbReference>
<comment type="caution">
    <text evidence="3">The sequence shown here is derived from an EMBL/GenBank/DDBJ whole genome shotgun (WGS) entry which is preliminary data.</text>
</comment>
<dbReference type="RefSeq" id="WP_194695400.1">
    <property type="nucleotide sequence ID" value="NZ_JADKPO010000005.1"/>
</dbReference>
<dbReference type="InterPro" id="IPR012334">
    <property type="entry name" value="Pectin_lyas_fold"/>
</dbReference>
<dbReference type="EMBL" id="JADKPO010000005">
    <property type="protein sequence ID" value="MBF4767253.1"/>
    <property type="molecule type" value="Genomic_DNA"/>
</dbReference>